<sequence>MTDIHNLLTEIHDTIVVPSPNHGDLQRRVTRLRRRRRLVRAGAAATASAFAVAALAMSSPWDKPSAESPVAALPANPTGVPVVLDGRLALVDADGNTVDTGVVGALLGVYRDRPVVLAGDQLVGLDDAPITTSVRTAFVDSSGATFQREDGTLGAFGDHQVFYITNCRSCHNSGSAGSPDAEAPTDGVLVGAGERAYVVQRTSGLLVVDAAGVHPISLTSDGASAEVSSVQVGGDTVSVASDGTVQFFNADGTRRSGFLGGVVGALSADGTTYAYAPTVDELANGMKPGLNFYDTTTGKLRRTSLDGAVDSIVWRGGDLLLVTDQGAERTLWRCKTRGCENLFEAPGNSLTLR</sequence>
<dbReference type="RefSeq" id="WP_139227772.1">
    <property type="nucleotide sequence ID" value="NZ_FOKC01000009.1"/>
</dbReference>
<keyword evidence="1" id="KW-0472">Membrane</keyword>
<accession>A0A1I1AQX5</accession>
<dbReference type="OrthoDB" id="9809720at2"/>
<keyword evidence="1" id="KW-0812">Transmembrane</keyword>
<evidence type="ECO:0000256" key="1">
    <source>
        <dbReference type="SAM" id="Phobius"/>
    </source>
</evidence>
<feature type="transmembrane region" description="Helical" evidence="1">
    <location>
        <begin position="38"/>
        <end position="57"/>
    </location>
</feature>
<dbReference type="STRING" id="748909.SAMN05192575_109162"/>
<dbReference type="AlphaFoldDB" id="A0A1I1AQX5"/>
<gene>
    <name evidence="2" type="ORF">SAMN05192575_109162</name>
</gene>
<evidence type="ECO:0000313" key="2">
    <source>
        <dbReference type="EMBL" id="SFB38743.1"/>
    </source>
</evidence>
<reference evidence="2" key="1">
    <citation type="submission" date="2016-10" db="EMBL/GenBank/DDBJ databases">
        <authorList>
            <person name="de Groot N.N."/>
        </authorList>
    </citation>
    <scope>NUCLEOTIDE SEQUENCE [LARGE SCALE GENOMIC DNA]</scope>
    <source>
        <strain evidence="2">CGMCC 1.10697</strain>
    </source>
</reference>
<dbReference type="EMBL" id="FOKC01000009">
    <property type="protein sequence ID" value="SFB38743.1"/>
    <property type="molecule type" value="Genomic_DNA"/>
</dbReference>
<name>A0A1I1AQX5_9ACTN</name>
<evidence type="ECO:0000313" key="3">
    <source>
        <dbReference type="Proteomes" id="UP000199113"/>
    </source>
</evidence>
<dbReference type="Proteomes" id="UP000199113">
    <property type="component" value="Unassembled WGS sequence"/>
</dbReference>
<keyword evidence="1" id="KW-1133">Transmembrane helix</keyword>
<dbReference type="SUPFAM" id="SSF50998">
    <property type="entry name" value="Quinoprotein alcohol dehydrogenase-like"/>
    <property type="match status" value="1"/>
</dbReference>
<protein>
    <submittedName>
        <fullName evidence="2">Uncharacterized protein</fullName>
    </submittedName>
</protein>
<proteinExistence type="predicted"/>
<dbReference type="InterPro" id="IPR011047">
    <property type="entry name" value="Quinoprotein_ADH-like_sf"/>
</dbReference>
<organism evidence="2 3">
    <name type="scientific">Nocardioides alpinus</name>
    <dbReference type="NCBI Taxonomy" id="748909"/>
    <lineage>
        <taxon>Bacteria</taxon>
        <taxon>Bacillati</taxon>
        <taxon>Actinomycetota</taxon>
        <taxon>Actinomycetes</taxon>
        <taxon>Propionibacteriales</taxon>
        <taxon>Nocardioidaceae</taxon>
        <taxon>Nocardioides</taxon>
    </lineage>
</organism>